<dbReference type="Pfam" id="PF02746">
    <property type="entry name" value="MR_MLE_N"/>
    <property type="match status" value="1"/>
</dbReference>
<gene>
    <name evidence="4" type="ORF">SAMN05421636_1074</name>
</gene>
<dbReference type="SFLD" id="SFLDS00001">
    <property type="entry name" value="Enolase"/>
    <property type="match status" value="1"/>
</dbReference>
<evidence type="ECO:0000259" key="2">
    <source>
        <dbReference type="Pfam" id="PF02746"/>
    </source>
</evidence>
<sequence>MLGLRWIPGLYKIGSAKNYVYHLNQEEIMERRNFLRSGFLGCAAAIGGLQLLRAGDGLEFEEAGSGMKITKIRYYGAPGYNKPLFNQARGIVEIETDGGIIGIGEGGSRDMIEQCAGMMIGQDPFRIEYIWQNIYRGMFYPPGREKLHALGALEMALWDLKGKALDVPVYDLMGGASRDSVECYATGFRASMATTPEQRAIDCIEAGLRCYRIGPTGGNGEEPFDFYGNADKTIESCKRMDNAVGGKGNWAIDLHTRFDPPETIKICSALEELQPYFVEDLIRSENPGAYRTMRTMTKVPIAVGEQFGDIWDINELVEQHLIDYSRVTVPNTGGLSQFKKIASMCETHYVGMIPHFTGPLATAALVHVLGSSSPSRCMMELGGGEPERPAYFNEDFIDFRKGKLYLNPNPGLGVKFDPKKADLIMEITEGSKFSHPVLKAPDGSIHNW</sequence>
<dbReference type="InterPro" id="IPR034593">
    <property type="entry name" value="DgoD-like"/>
</dbReference>
<dbReference type="InterPro" id="IPR029065">
    <property type="entry name" value="Enolase_C-like"/>
</dbReference>
<keyword evidence="1" id="KW-0456">Lyase</keyword>
<dbReference type="Pfam" id="PF13378">
    <property type="entry name" value="MR_MLE_C"/>
    <property type="match status" value="1"/>
</dbReference>
<dbReference type="Proteomes" id="UP000199109">
    <property type="component" value="Unassembled WGS sequence"/>
</dbReference>
<dbReference type="PANTHER" id="PTHR48080:SF2">
    <property type="entry name" value="D-GALACTONATE DEHYDRATASE"/>
    <property type="match status" value="1"/>
</dbReference>
<dbReference type="InterPro" id="IPR018110">
    <property type="entry name" value="Mandel_Rmase/mucon_lact_enz_CS"/>
</dbReference>
<dbReference type="GO" id="GO:0016829">
    <property type="term" value="F:lyase activity"/>
    <property type="evidence" value="ECO:0007669"/>
    <property type="project" value="UniProtKB-KW"/>
</dbReference>
<dbReference type="InterPro" id="IPR013341">
    <property type="entry name" value="Mandelate_racemase_N_dom"/>
</dbReference>
<organism evidence="4 5">
    <name type="scientific">Pricia antarctica</name>
    <dbReference type="NCBI Taxonomy" id="641691"/>
    <lineage>
        <taxon>Bacteria</taxon>
        <taxon>Pseudomonadati</taxon>
        <taxon>Bacteroidota</taxon>
        <taxon>Flavobacteriia</taxon>
        <taxon>Flavobacteriales</taxon>
        <taxon>Flavobacteriaceae</taxon>
        <taxon>Pricia</taxon>
    </lineage>
</organism>
<dbReference type="InterPro" id="IPR029017">
    <property type="entry name" value="Enolase-like_N"/>
</dbReference>
<dbReference type="EMBL" id="FNAO01000007">
    <property type="protein sequence ID" value="SDE72215.1"/>
    <property type="molecule type" value="Genomic_DNA"/>
</dbReference>
<dbReference type="PANTHER" id="PTHR48080">
    <property type="entry name" value="D-GALACTONATE DEHYDRATASE-RELATED"/>
    <property type="match status" value="1"/>
</dbReference>
<proteinExistence type="predicted"/>
<keyword evidence="5" id="KW-1185">Reference proteome</keyword>
<dbReference type="PROSITE" id="PS00908">
    <property type="entry name" value="MR_MLE_1"/>
    <property type="match status" value="1"/>
</dbReference>
<dbReference type="InterPro" id="IPR036849">
    <property type="entry name" value="Enolase-like_C_sf"/>
</dbReference>
<dbReference type="STRING" id="641691.SAMN05421636_1074"/>
<dbReference type="AlphaFoldDB" id="A0A1G7F9P0"/>
<evidence type="ECO:0000256" key="1">
    <source>
        <dbReference type="ARBA" id="ARBA00023239"/>
    </source>
</evidence>
<feature type="domain" description="Enolase C-terminal" evidence="3">
    <location>
        <begin position="206"/>
        <end position="419"/>
    </location>
</feature>
<dbReference type="Gene3D" id="3.20.20.120">
    <property type="entry name" value="Enolase-like C-terminal domain"/>
    <property type="match status" value="1"/>
</dbReference>
<dbReference type="CDD" id="cd03316">
    <property type="entry name" value="MR_like"/>
    <property type="match status" value="1"/>
</dbReference>
<dbReference type="Gene3D" id="3.30.390.10">
    <property type="entry name" value="Enolase-like, N-terminal domain"/>
    <property type="match status" value="1"/>
</dbReference>
<dbReference type="GO" id="GO:0009063">
    <property type="term" value="P:amino acid catabolic process"/>
    <property type="evidence" value="ECO:0007669"/>
    <property type="project" value="InterPro"/>
</dbReference>
<evidence type="ECO:0000259" key="3">
    <source>
        <dbReference type="Pfam" id="PF13378"/>
    </source>
</evidence>
<name>A0A1G7F9P0_9FLAO</name>
<protein>
    <submittedName>
        <fullName evidence="4">L-alanine-DL-glutamate epimerase</fullName>
    </submittedName>
</protein>
<accession>A0A1G7F9P0</accession>
<dbReference type="GO" id="GO:0016854">
    <property type="term" value="F:racemase and epimerase activity"/>
    <property type="evidence" value="ECO:0007669"/>
    <property type="project" value="UniProtKB-ARBA"/>
</dbReference>
<evidence type="ECO:0000313" key="4">
    <source>
        <dbReference type="EMBL" id="SDE72215.1"/>
    </source>
</evidence>
<feature type="domain" description="Mandelate racemase/muconate lactonizing enzyme N-terminal" evidence="2">
    <location>
        <begin position="90"/>
        <end position="174"/>
    </location>
</feature>
<reference evidence="4 5" key="1">
    <citation type="submission" date="2016-10" db="EMBL/GenBank/DDBJ databases">
        <authorList>
            <person name="de Groot N.N."/>
        </authorList>
    </citation>
    <scope>NUCLEOTIDE SEQUENCE [LARGE SCALE GENOMIC DNA]</scope>
    <source>
        <strain evidence="4 5">DSM 23421</strain>
    </source>
</reference>
<dbReference type="SUPFAM" id="SSF54826">
    <property type="entry name" value="Enolase N-terminal domain-like"/>
    <property type="match status" value="1"/>
</dbReference>
<dbReference type="SUPFAM" id="SSF51604">
    <property type="entry name" value="Enolase C-terminal domain-like"/>
    <property type="match status" value="1"/>
</dbReference>
<evidence type="ECO:0000313" key="5">
    <source>
        <dbReference type="Proteomes" id="UP000199109"/>
    </source>
</evidence>